<dbReference type="SUPFAM" id="SSF57850">
    <property type="entry name" value="RING/U-box"/>
    <property type="match status" value="1"/>
</dbReference>
<dbReference type="PROSITE" id="PS51698">
    <property type="entry name" value="U_BOX"/>
    <property type="match status" value="1"/>
</dbReference>
<dbReference type="CDD" id="cd16664">
    <property type="entry name" value="RING-Ubox_PUB"/>
    <property type="match status" value="1"/>
</dbReference>
<keyword evidence="8" id="KW-1185">Reference proteome</keyword>
<sequence>MKSPVSLCTGVTYDRSSIQRWLDSGNNTCPATMQVLHNRDFVPNHSLQRLIQIWTNSVRTWSQSESPDSESPTPPQLTQDQARDLIKQIENYKNQNKNCFEHISRLASFANESDENCHFLAAIEGFAPLLVEILGGSLSKDVNCAEEAIRIFNMISHKYRNREQLTKLMMDQKSAASMLLLLQRGSLDSRIVTARVLEHIAIDAESKLFFAEHSDVLSELFRLASSETDPNAIEAGLSCLICISIPKRIKGRIVQLGAVKKLGKMLADSNLSFSATEKVLKLLEMASSCTQGRSEICEDAMCISAIVKKVLKVSSSATEHAVTILWSLCYLFRDQRAQEAVMKSNGMTKILLLMQSNCSPAVRQMSDDN</sequence>
<dbReference type="EMBL" id="CM018032">
    <property type="protein sequence ID" value="KAA8546988.1"/>
    <property type="molecule type" value="Genomic_DNA"/>
</dbReference>
<dbReference type="Pfam" id="PF04564">
    <property type="entry name" value="U-box"/>
    <property type="match status" value="1"/>
</dbReference>
<dbReference type="SUPFAM" id="SSF48371">
    <property type="entry name" value="ARM repeat"/>
    <property type="match status" value="1"/>
</dbReference>
<comment type="pathway">
    <text evidence="2 5">Protein modification; protein ubiquitination.</text>
</comment>
<dbReference type="InterPro" id="IPR045210">
    <property type="entry name" value="RING-Ubox_PUB"/>
</dbReference>
<dbReference type="SMART" id="SM00504">
    <property type="entry name" value="Ubox"/>
    <property type="match status" value="1"/>
</dbReference>
<organism evidence="7 8">
    <name type="scientific">Nyssa sinensis</name>
    <dbReference type="NCBI Taxonomy" id="561372"/>
    <lineage>
        <taxon>Eukaryota</taxon>
        <taxon>Viridiplantae</taxon>
        <taxon>Streptophyta</taxon>
        <taxon>Embryophyta</taxon>
        <taxon>Tracheophyta</taxon>
        <taxon>Spermatophyta</taxon>
        <taxon>Magnoliopsida</taxon>
        <taxon>eudicotyledons</taxon>
        <taxon>Gunneridae</taxon>
        <taxon>Pentapetalae</taxon>
        <taxon>asterids</taxon>
        <taxon>Cornales</taxon>
        <taxon>Nyssaceae</taxon>
        <taxon>Nyssa</taxon>
    </lineage>
</organism>
<comment type="catalytic activity">
    <reaction evidence="1 5">
        <text>S-ubiquitinyl-[E2 ubiquitin-conjugating enzyme]-L-cysteine + [acceptor protein]-L-lysine = [E2 ubiquitin-conjugating enzyme]-L-cysteine + N(6)-ubiquitinyl-[acceptor protein]-L-lysine.</text>
        <dbReference type="EC" id="2.3.2.27"/>
    </reaction>
</comment>
<accession>A0A5J5BVZ3</accession>
<evidence type="ECO:0000313" key="7">
    <source>
        <dbReference type="EMBL" id="KAA8546988.1"/>
    </source>
</evidence>
<dbReference type="UniPathway" id="UPA00143"/>
<dbReference type="InterPro" id="IPR016024">
    <property type="entry name" value="ARM-type_fold"/>
</dbReference>
<dbReference type="OrthoDB" id="10064100at2759"/>
<dbReference type="GO" id="GO:0016567">
    <property type="term" value="P:protein ubiquitination"/>
    <property type="evidence" value="ECO:0007669"/>
    <property type="project" value="UniProtKB-UniRule"/>
</dbReference>
<dbReference type="PANTHER" id="PTHR22849">
    <property type="entry name" value="WDSAM1 PROTEIN"/>
    <property type="match status" value="1"/>
</dbReference>
<dbReference type="PANTHER" id="PTHR22849:SF20">
    <property type="entry name" value="U-BOX DOMAIN-CONTAINING PROTEIN 27-RELATED"/>
    <property type="match status" value="1"/>
</dbReference>
<evidence type="ECO:0000256" key="3">
    <source>
        <dbReference type="ARBA" id="ARBA00022679"/>
    </source>
</evidence>
<gene>
    <name evidence="7" type="ORF">F0562_003417</name>
</gene>
<evidence type="ECO:0000256" key="1">
    <source>
        <dbReference type="ARBA" id="ARBA00000900"/>
    </source>
</evidence>
<evidence type="ECO:0000256" key="5">
    <source>
        <dbReference type="RuleBase" id="RU369093"/>
    </source>
</evidence>
<dbReference type="Pfam" id="PF25598">
    <property type="entry name" value="ARM_PUB"/>
    <property type="match status" value="1"/>
</dbReference>
<dbReference type="InterPro" id="IPR003613">
    <property type="entry name" value="Ubox_domain"/>
</dbReference>
<dbReference type="AlphaFoldDB" id="A0A5J5BVZ3"/>
<dbReference type="GO" id="GO:0061630">
    <property type="term" value="F:ubiquitin protein ligase activity"/>
    <property type="evidence" value="ECO:0007669"/>
    <property type="project" value="UniProtKB-UniRule"/>
</dbReference>
<name>A0A5J5BVZ3_9ASTE</name>
<evidence type="ECO:0000313" key="8">
    <source>
        <dbReference type="Proteomes" id="UP000325577"/>
    </source>
</evidence>
<dbReference type="Proteomes" id="UP000325577">
    <property type="component" value="Linkage Group LG1"/>
</dbReference>
<dbReference type="InterPro" id="IPR011989">
    <property type="entry name" value="ARM-like"/>
</dbReference>
<feature type="domain" description="U-box" evidence="6">
    <location>
        <begin position="1"/>
        <end position="61"/>
    </location>
</feature>
<proteinExistence type="predicted"/>
<evidence type="ECO:0000256" key="4">
    <source>
        <dbReference type="ARBA" id="ARBA00022786"/>
    </source>
</evidence>
<keyword evidence="4 5" id="KW-0833">Ubl conjugation pathway</keyword>
<dbReference type="InterPro" id="IPR045185">
    <property type="entry name" value="PUB22/23/24-like"/>
</dbReference>
<dbReference type="InterPro" id="IPR058678">
    <property type="entry name" value="ARM_PUB"/>
</dbReference>
<dbReference type="Gene3D" id="1.25.10.10">
    <property type="entry name" value="Leucine-rich Repeat Variant"/>
    <property type="match status" value="1"/>
</dbReference>
<dbReference type="InterPro" id="IPR013083">
    <property type="entry name" value="Znf_RING/FYVE/PHD"/>
</dbReference>
<dbReference type="Gene3D" id="3.30.40.10">
    <property type="entry name" value="Zinc/RING finger domain, C3HC4 (zinc finger)"/>
    <property type="match status" value="1"/>
</dbReference>
<dbReference type="EC" id="2.3.2.27" evidence="5"/>
<evidence type="ECO:0000256" key="2">
    <source>
        <dbReference type="ARBA" id="ARBA00004906"/>
    </source>
</evidence>
<protein>
    <recommendedName>
        <fullName evidence="5 6">U-box domain-containing protein</fullName>
        <ecNumber evidence="5">2.3.2.27</ecNumber>
    </recommendedName>
    <alternativeName>
        <fullName evidence="5">RING-type E3 ubiquitin transferase PUB</fullName>
    </alternativeName>
</protein>
<evidence type="ECO:0000259" key="6">
    <source>
        <dbReference type="PROSITE" id="PS51698"/>
    </source>
</evidence>
<keyword evidence="3 5" id="KW-0808">Transferase</keyword>
<reference evidence="7 8" key="1">
    <citation type="submission" date="2019-09" db="EMBL/GenBank/DDBJ databases">
        <title>A chromosome-level genome assembly of the Chinese tupelo Nyssa sinensis.</title>
        <authorList>
            <person name="Yang X."/>
            <person name="Kang M."/>
            <person name="Yang Y."/>
            <person name="Xiong H."/>
            <person name="Wang M."/>
            <person name="Zhang Z."/>
            <person name="Wang Z."/>
            <person name="Wu H."/>
            <person name="Ma T."/>
            <person name="Liu J."/>
            <person name="Xi Z."/>
        </authorList>
    </citation>
    <scope>NUCLEOTIDE SEQUENCE [LARGE SCALE GENOMIC DNA]</scope>
    <source>
        <strain evidence="7">J267</strain>
        <tissue evidence="7">Leaf</tissue>
    </source>
</reference>
<comment type="function">
    <text evidence="5">Functions as an E3 ubiquitin ligase.</text>
</comment>